<evidence type="ECO:0000256" key="7">
    <source>
        <dbReference type="ARBA" id="ARBA00047304"/>
    </source>
</evidence>
<dbReference type="Pfam" id="PF20160">
    <property type="entry name" value="C-JID"/>
    <property type="match status" value="1"/>
</dbReference>
<gene>
    <name evidence="10" type="ORF">RCOM_0268610</name>
</gene>
<dbReference type="InterPro" id="IPR036390">
    <property type="entry name" value="WH_DNA-bd_sf"/>
</dbReference>
<dbReference type="Pfam" id="PF01582">
    <property type="entry name" value="TIR"/>
    <property type="match status" value="1"/>
</dbReference>
<dbReference type="InterPro" id="IPR035897">
    <property type="entry name" value="Toll_tir_struct_dom_sf"/>
</dbReference>
<dbReference type="GO" id="GO:0043531">
    <property type="term" value="F:ADP binding"/>
    <property type="evidence" value="ECO:0007669"/>
    <property type="project" value="InterPro"/>
</dbReference>
<proteinExistence type="predicted"/>
<keyword evidence="4" id="KW-0378">Hydrolase</keyword>
<dbReference type="InParanoid" id="B9SXA8"/>
<dbReference type="InterPro" id="IPR032675">
    <property type="entry name" value="LRR_dom_sf"/>
</dbReference>
<dbReference type="SUPFAM" id="SSF52540">
    <property type="entry name" value="P-loop containing nucleoside triphosphate hydrolases"/>
    <property type="match status" value="1"/>
</dbReference>
<keyword evidence="3" id="KW-0677">Repeat</keyword>
<dbReference type="InterPro" id="IPR058192">
    <property type="entry name" value="WHD_ROQ1-like"/>
</dbReference>
<keyword evidence="2" id="KW-0433">Leucine-rich repeat</keyword>
<dbReference type="AlphaFoldDB" id="B9SXA8"/>
<dbReference type="InterPro" id="IPR027417">
    <property type="entry name" value="P-loop_NTPase"/>
</dbReference>
<reference evidence="11" key="1">
    <citation type="journal article" date="2010" name="Nat. Biotechnol.">
        <title>Draft genome sequence of the oilseed species Ricinus communis.</title>
        <authorList>
            <person name="Chan A.P."/>
            <person name="Crabtree J."/>
            <person name="Zhao Q."/>
            <person name="Lorenzi H."/>
            <person name="Orvis J."/>
            <person name="Puiu D."/>
            <person name="Melake-Berhan A."/>
            <person name="Jones K.M."/>
            <person name="Redman J."/>
            <person name="Chen G."/>
            <person name="Cahoon E.B."/>
            <person name="Gedil M."/>
            <person name="Stanke M."/>
            <person name="Haas B.J."/>
            <person name="Wortman J.R."/>
            <person name="Fraser-Liggett C.M."/>
            <person name="Ravel J."/>
            <person name="Rabinowicz P.D."/>
        </authorList>
    </citation>
    <scope>NUCLEOTIDE SEQUENCE [LARGE SCALE GENOMIC DNA]</scope>
    <source>
        <strain evidence="11">cv. Hale</strain>
    </source>
</reference>
<dbReference type="FunFam" id="3.40.50.10140:FF:000007">
    <property type="entry name" value="Disease resistance protein (TIR-NBS-LRR class)"/>
    <property type="match status" value="1"/>
</dbReference>
<sequence>MANSSNPSWKYDVFISFRGEDTRKNFTSHLYAALRQKGINAFKDDRQLERGKTISQELVKAIRASKILMIIFSRNYAFSRWCLEEAVEIAECAKGNGQMVVPVFYNVNPNEVRKQTGDFGKAFGEHQLRFRNNLLTVQRWRLALTQLGSLSGWDLQERTESELIEEIIKDVLGKLRKSSLMSGAAMDFVGMNSRLVEMSMYLDMGRLNDVLFIGISGMGGIGKTTIARVVYEELASQFEGSSFLANVREVKEKHGLVPLQQQLLSEILMDGNIAIWDAHCGTSEIVNRMCKKRVLLILDDVNQLEQLKLLAGRHDWFGSGSRIIITTRDEHLLKCHGVDKIYKVQGLSQDESIHLFCLRAFKSDYPADDYVELSNEFVNYCNGLPLALDVLGSFLFDKSVNEWTSALRRLKQIPNQEILEKLFISFDGLEEVEKKIFLDIACFFNGEDKDYVIKVLESRGFYPHVGIRDLINKSLITISKERIWMHDLLQEMGREIVRQESQEEPGKRSRLWLYEDVYHVLSNDTGTEQVEAIVLDSCEQEDEELSAKAFTKMKRLRFLKLRNLHLSEGLEYLSNKLRYLEWDRYPFKSFPSTFQPNELIELHMRCSNIKHMWKGIKPLKMLKVIDLSYSVNLIKTMDFKDVPNLEELNLEGCTRLLEVHQSIGVLREWEIAPRQLPSTKLWDFLLPWQKFPQRFLTQKNPNPMAMALPALFSLKSLRSLNLSYCNLTDGALPSDLSCFPLLKTFNLSGNNFVSIPSSISRLSKLEDFQFSNCKRLQSFPNLPSSILFLSMEGCSALETLLPKSNSSQFELFNICAEGCKRLQLLPDLSSSILKISVEGFSSKETSPNLFVTHSSKPSMLTFINILKSVEVQSENIPLVARMSGYLHYLLRHRHSSLGFFNPSTQVSVCLAGSEIPGWFNYQSPGSSLEMQLPPYWWTNKWMGFTFCIVFEFREPIADTSTIFCDLHARIAPDQDLFLGRSSVQISKELDTTLDQLWVNYIPRSCLTCLDKWEESDCLKMTFFSNELSFKYCGIRKMYSRDADELVLCSRPLESMGLLPSNANNVEKSKRSPEDYCCGSSGEPSNEISNMISGLPSKRLKVHVDPDVKLTSGSPQE</sequence>
<evidence type="ECO:0000256" key="2">
    <source>
        <dbReference type="ARBA" id="ARBA00022614"/>
    </source>
</evidence>
<dbReference type="Proteomes" id="UP000008311">
    <property type="component" value="Unassembled WGS sequence"/>
</dbReference>
<feature type="compositionally biased region" description="Polar residues" evidence="8">
    <location>
        <begin position="1081"/>
        <end position="1090"/>
    </location>
</feature>
<dbReference type="PANTHER" id="PTHR11017:SF559">
    <property type="entry name" value="DISEASE RESISTANCE PROTEIN CHL1"/>
    <property type="match status" value="1"/>
</dbReference>
<name>B9SXA8_RICCO</name>
<dbReference type="FunCoup" id="B9SXA8">
    <property type="interactions" value="24"/>
</dbReference>
<comment type="catalytic activity">
    <reaction evidence="7">
        <text>NAD(+) + H2O = ADP-D-ribose + nicotinamide + H(+)</text>
        <dbReference type="Rhea" id="RHEA:16301"/>
        <dbReference type="ChEBI" id="CHEBI:15377"/>
        <dbReference type="ChEBI" id="CHEBI:15378"/>
        <dbReference type="ChEBI" id="CHEBI:17154"/>
        <dbReference type="ChEBI" id="CHEBI:57540"/>
        <dbReference type="ChEBI" id="CHEBI:57967"/>
        <dbReference type="EC" id="3.2.2.6"/>
    </reaction>
    <physiologicalReaction direction="left-to-right" evidence="7">
        <dbReference type="Rhea" id="RHEA:16302"/>
    </physiologicalReaction>
</comment>
<evidence type="ECO:0000313" key="10">
    <source>
        <dbReference type="EMBL" id="EEF31770.1"/>
    </source>
</evidence>
<evidence type="ECO:0000256" key="5">
    <source>
        <dbReference type="ARBA" id="ARBA00022821"/>
    </source>
</evidence>
<evidence type="ECO:0000313" key="11">
    <source>
        <dbReference type="Proteomes" id="UP000008311"/>
    </source>
</evidence>
<dbReference type="eggNOG" id="ENOG502R41B">
    <property type="taxonomic scope" value="Eukaryota"/>
</dbReference>
<dbReference type="Gene3D" id="3.40.50.10140">
    <property type="entry name" value="Toll/interleukin-1 receptor homology (TIR) domain"/>
    <property type="match status" value="1"/>
</dbReference>
<dbReference type="STRING" id="3988.B9SXA8"/>
<feature type="domain" description="TIR" evidence="9">
    <location>
        <begin position="9"/>
        <end position="175"/>
    </location>
</feature>
<dbReference type="PANTHER" id="PTHR11017">
    <property type="entry name" value="LEUCINE-RICH REPEAT-CONTAINING PROTEIN"/>
    <property type="match status" value="1"/>
</dbReference>
<evidence type="ECO:0000256" key="4">
    <source>
        <dbReference type="ARBA" id="ARBA00022801"/>
    </source>
</evidence>
<evidence type="ECO:0000256" key="1">
    <source>
        <dbReference type="ARBA" id="ARBA00011982"/>
    </source>
</evidence>
<dbReference type="Gene3D" id="1.10.8.430">
    <property type="entry name" value="Helical domain of apoptotic protease-activating factors"/>
    <property type="match status" value="1"/>
</dbReference>
<dbReference type="GO" id="GO:0007165">
    <property type="term" value="P:signal transduction"/>
    <property type="evidence" value="ECO:0007669"/>
    <property type="project" value="InterPro"/>
</dbReference>
<dbReference type="SMART" id="SM00255">
    <property type="entry name" value="TIR"/>
    <property type="match status" value="1"/>
</dbReference>
<dbReference type="SUPFAM" id="SSF52200">
    <property type="entry name" value="Toll/Interleukin receptor TIR domain"/>
    <property type="match status" value="1"/>
</dbReference>
<dbReference type="InterPro" id="IPR044974">
    <property type="entry name" value="Disease_R_plants"/>
</dbReference>
<keyword evidence="11" id="KW-1185">Reference proteome</keyword>
<dbReference type="SUPFAM" id="SSF52058">
    <property type="entry name" value="L domain-like"/>
    <property type="match status" value="1"/>
</dbReference>
<keyword evidence="6" id="KW-0520">NAD</keyword>
<accession>B9SXA8</accession>
<dbReference type="SUPFAM" id="SSF46785">
    <property type="entry name" value="Winged helix' DNA-binding domain"/>
    <property type="match status" value="1"/>
</dbReference>
<protein>
    <recommendedName>
        <fullName evidence="1">ADP-ribosyl cyclase/cyclic ADP-ribose hydrolase</fullName>
        <ecNumber evidence="1">3.2.2.6</ecNumber>
    </recommendedName>
</protein>
<dbReference type="GO" id="GO:0006952">
    <property type="term" value="P:defense response"/>
    <property type="evidence" value="ECO:0007669"/>
    <property type="project" value="UniProtKB-KW"/>
</dbReference>
<evidence type="ECO:0000256" key="8">
    <source>
        <dbReference type="SAM" id="MobiDB-lite"/>
    </source>
</evidence>
<organism evidence="10 11">
    <name type="scientific">Ricinus communis</name>
    <name type="common">Castor bean</name>
    <dbReference type="NCBI Taxonomy" id="3988"/>
    <lineage>
        <taxon>Eukaryota</taxon>
        <taxon>Viridiplantae</taxon>
        <taxon>Streptophyta</taxon>
        <taxon>Embryophyta</taxon>
        <taxon>Tracheophyta</taxon>
        <taxon>Spermatophyta</taxon>
        <taxon>Magnoliopsida</taxon>
        <taxon>eudicotyledons</taxon>
        <taxon>Gunneridae</taxon>
        <taxon>Pentapetalae</taxon>
        <taxon>rosids</taxon>
        <taxon>fabids</taxon>
        <taxon>Malpighiales</taxon>
        <taxon>Euphorbiaceae</taxon>
        <taxon>Acalyphoideae</taxon>
        <taxon>Acalypheae</taxon>
        <taxon>Ricinus</taxon>
    </lineage>
</organism>
<dbReference type="Gene3D" id="3.80.10.10">
    <property type="entry name" value="Ribonuclease Inhibitor"/>
    <property type="match status" value="2"/>
</dbReference>
<dbReference type="InterPro" id="IPR000157">
    <property type="entry name" value="TIR_dom"/>
</dbReference>
<evidence type="ECO:0000256" key="3">
    <source>
        <dbReference type="ARBA" id="ARBA00022737"/>
    </source>
</evidence>
<dbReference type="GO" id="GO:0061809">
    <property type="term" value="F:NAD+ nucleosidase activity, cyclic ADP-ribose generating"/>
    <property type="evidence" value="ECO:0007669"/>
    <property type="project" value="UniProtKB-EC"/>
</dbReference>
<dbReference type="EC" id="3.2.2.6" evidence="1"/>
<dbReference type="InterPro" id="IPR042197">
    <property type="entry name" value="Apaf_helical"/>
</dbReference>
<dbReference type="InterPro" id="IPR045344">
    <property type="entry name" value="C-JID"/>
</dbReference>
<dbReference type="InterPro" id="IPR002182">
    <property type="entry name" value="NB-ARC"/>
</dbReference>
<keyword evidence="5" id="KW-0611">Plant defense</keyword>
<feature type="region of interest" description="Disordered" evidence="8">
    <location>
        <begin position="1060"/>
        <end position="1090"/>
    </location>
</feature>
<dbReference type="Pfam" id="PF00931">
    <property type="entry name" value="NB-ARC"/>
    <property type="match status" value="1"/>
</dbReference>
<evidence type="ECO:0000259" key="9">
    <source>
        <dbReference type="PROSITE" id="PS50104"/>
    </source>
</evidence>
<dbReference type="PRINTS" id="PR00364">
    <property type="entry name" value="DISEASERSIST"/>
</dbReference>
<dbReference type="Gene3D" id="3.40.50.300">
    <property type="entry name" value="P-loop containing nucleotide triphosphate hydrolases"/>
    <property type="match status" value="1"/>
</dbReference>
<evidence type="ECO:0000256" key="6">
    <source>
        <dbReference type="ARBA" id="ARBA00023027"/>
    </source>
</evidence>
<dbReference type="PROSITE" id="PS50104">
    <property type="entry name" value="TIR"/>
    <property type="match status" value="1"/>
</dbReference>
<dbReference type="Pfam" id="PF23282">
    <property type="entry name" value="WHD_ROQ1"/>
    <property type="match status" value="1"/>
</dbReference>
<dbReference type="EMBL" id="EQ974219">
    <property type="protein sequence ID" value="EEF31770.1"/>
    <property type="molecule type" value="Genomic_DNA"/>
</dbReference>